<dbReference type="Proteomes" id="UP000238739">
    <property type="component" value="Unassembled WGS sequence"/>
</dbReference>
<dbReference type="EMBL" id="OGVC01000009">
    <property type="protein sequence ID" value="SPC37624.1"/>
    <property type="molecule type" value="Genomic_DNA"/>
</dbReference>
<organism evidence="2 3">
    <name type="scientific">Latilactobacillus fuchuensis</name>
    <dbReference type="NCBI Taxonomy" id="164393"/>
    <lineage>
        <taxon>Bacteria</taxon>
        <taxon>Bacillati</taxon>
        <taxon>Bacillota</taxon>
        <taxon>Bacilli</taxon>
        <taxon>Lactobacillales</taxon>
        <taxon>Lactobacillaceae</taxon>
        <taxon>Latilactobacillus</taxon>
    </lineage>
</organism>
<feature type="transmembrane region" description="Helical" evidence="1">
    <location>
        <begin position="178"/>
        <end position="201"/>
    </location>
</feature>
<evidence type="ECO:0000256" key="1">
    <source>
        <dbReference type="SAM" id="Phobius"/>
    </source>
</evidence>
<evidence type="ECO:0000313" key="2">
    <source>
        <dbReference type="EMBL" id="SPC37624.1"/>
    </source>
</evidence>
<sequence>MLRKYPLALYSTWFMILLVLPLPLVLLLNLTLLEPTRTLLGYDFGIIAYVWWLSIVLLSTKPQWLDRRIGLPAMHFVHGMLGVLASVLICFHAIISLSMATVDLWVKNIGNIAWHLSVFELLFAVFFLSGVFNRWPLVARLKQKLQVVFKHQVSVWIHRFNFVAIGLIWWHVHLFGRITNLTSFLILFDAYTVVTIGFYIWKHFIADQSERLTTD</sequence>
<accession>A0A2N9DUE3</accession>
<reference evidence="2" key="1">
    <citation type="submission" date="2018-01" db="EMBL/GenBank/DDBJ databases">
        <authorList>
            <person name="Chaillou S."/>
        </authorList>
    </citation>
    <scope>NUCLEOTIDE SEQUENCE [LARGE SCALE GENOMIC DNA]</scope>
    <source>
        <strain evidence="2">MFPC41A2801</strain>
    </source>
</reference>
<keyword evidence="1" id="KW-0472">Membrane</keyword>
<feature type="transmembrane region" description="Helical" evidence="1">
    <location>
        <begin position="79"/>
        <end position="100"/>
    </location>
</feature>
<proteinExistence type="predicted"/>
<name>A0A2N9DUE3_9LACO</name>
<dbReference type="AlphaFoldDB" id="A0A2N9DUE3"/>
<evidence type="ECO:0000313" key="3">
    <source>
        <dbReference type="Proteomes" id="UP000238739"/>
    </source>
</evidence>
<comment type="caution">
    <text evidence="2">The sequence shown here is derived from an EMBL/GenBank/DDBJ whole genome shotgun (WGS) entry which is preliminary data.</text>
</comment>
<keyword evidence="3" id="KW-1185">Reference proteome</keyword>
<keyword evidence="1" id="KW-0812">Transmembrane</keyword>
<keyword evidence="1" id="KW-1133">Transmembrane helix</keyword>
<feature type="transmembrane region" description="Helical" evidence="1">
    <location>
        <begin position="153"/>
        <end position="172"/>
    </location>
</feature>
<feature type="transmembrane region" description="Helical" evidence="1">
    <location>
        <begin position="7"/>
        <end position="33"/>
    </location>
</feature>
<feature type="transmembrane region" description="Helical" evidence="1">
    <location>
        <begin position="112"/>
        <end position="132"/>
    </location>
</feature>
<feature type="transmembrane region" description="Helical" evidence="1">
    <location>
        <begin position="39"/>
        <end position="58"/>
    </location>
</feature>
<gene>
    <name evidence="2" type="ORF">LFUMFP_170090</name>
</gene>
<protein>
    <submittedName>
        <fullName evidence="2">Ferric reductase</fullName>
    </submittedName>
</protein>